<dbReference type="STRING" id="157652.A0A371GJD3"/>
<evidence type="ECO:0000313" key="2">
    <source>
        <dbReference type="EMBL" id="RDX90645.1"/>
    </source>
</evidence>
<comment type="caution">
    <text evidence="2">The sequence shown here is derived from an EMBL/GenBank/DDBJ whole genome shotgun (WGS) entry which is preliminary data.</text>
</comment>
<dbReference type="PANTHER" id="PTHR35046:SF9">
    <property type="entry name" value="RNA-DIRECTED DNA POLYMERASE"/>
    <property type="match status" value="1"/>
</dbReference>
<dbReference type="EMBL" id="QJKJ01005334">
    <property type="protein sequence ID" value="RDX90645.1"/>
    <property type="molecule type" value="Genomic_DNA"/>
</dbReference>
<dbReference type="Gene3D" id="3.10.10.10">
    <property type="entry name" value="HIV Type 1 Reverse Transcriptase, subunit A, domain 1"/>
    <property type="match status" value="1"/>
</dbReference>
<name>A0A371GJD3_MUCPR</name>
<dbReference type="AlphaFoldDB" id="A0A371GJD3"/>
<dbReference type="PANTHER" id="PTHR35046">
    <property type="entry name" value="ZINC KNUCKLE (CCHC-TYPE) FAMILY PROTEIN"/>
    <property type="match status" value="1"/>
</dbReference>
<accession>A0A371GJD3</accession>
<feature type="non-terminal residue" evidence="2">
    <location>
        <position position="1"/>
    </location>
</feature>
<dbReference type="Proteomes" id="UP000257109">
    <property type="component" value="Unassembled WGS sequence"/>
</dbReference>
<reference evidence="2" key="1">
    <citation type="submission" date="2018-05" db="EMBL/GenBank/DDBJ databases">
        <title>Draft genome of Mucuna pruriens seed.</title>
        <authorList>
            <person name="Nnadi N.E."/>
            <person name="Vos R."/>
            <person name="Hasami M.H."/>
            <person name="Devisetty U.K."/>
            <person name="Aguiy J.C."/>
        </authorList>
    </citation>
    <scope>NUCLEOTIDE SEQUENCE [LARGE SCALE GENOMIC DNA]</scope>
    <source>
        <strain evidence="2">JCA_2017</strain>
    </source>
</reference>
<proteinExistence type="predicted"/>
<evidence type="ECO:0000256" key="1">
    <source>
        <dbReference type="SAM" id="MobiDB-lite"/>
    </source>
</evidence>
<keyword evidence="3" id="KW-1185">Reference proteome</keyword>
<gene>
    <name evidence="2" type="ORF">CR513_27466</name>
</gene>
<dbReference type="OrthoDB" id="1934635at2759"/>
<dbReference type="SUPFAM" id="SSF56672">
    <property type="entry name" value="DNA/RNA polymerases"/>
    <property type="match status" value="1"/>
</dbReference>
<protein>
    <submittedName>
        <fullName evidence="2">Uncharacterized protein</fullName>
    </submittedName>
</protein>
<feature type="region of interest" description="Disordered" evidence="1">
    <location>
        <begin position="66"/>
        <end position="102"/>
    </location>
</feature>
<dbReference type="InterPro" id="IPR043502">
    <property type="entry name" value="DNA/RNA_pol_sf"/>
</dbReference>
<organism evidence="2 3">
    <name type="scientific">Mucuna pruriens</name>
    <name type="common">Velvet bean</name>
    <name type="synonym">Dolichos pruriens</name>
    <dbReference type="NCBI Taxonomy" id="157652"/>
    <lineage>
        <taxon>Eukaryota</taxon>
        <taxon>Viridiplantae</taxon>
        <taxon>Streptophyta</taxon>
        <taxon>Embryophyta</taxon>
        <taxon>Tracheophyta</taxon>
        <taxon>Spermatophyta</taxon>
        <taxon>Magnoliopsida</taxon>
        <taxon>eudicotyledons</taxon>
        <taxon>Gunneridae</taxon>
        <taxon>Pentapetalae</taxon>
        <taxon>rosids</taxon>
        <taxon>fabids</taxon>
        <taxon>Fabales</taxon>
        <taxon>Fabaceae</taxon>
        <taxon>Papilionoideae</taxon>
        <taxon>50 kb inversion clade</taxon>
        <taxon>NPAAA clade</taxon>
        <taxon>indigoferoid/millettioid clade</taxon>
        <taxon>Phaseoleae</taxon>
        <taxon>Mucuna</taxon>
    </lineage>
</organism>
<sequence>MEADRQVFLTITLGKYRDEILYDVIPMEFDRRVTHDGVTNRFSIEHISLFSKEVCKDLLKMKKTREEERKVKEKAKKVKRKESEKNKEKSKRGQKGTPSKKEPLFLLPINMCFHVSSRMPNFPTSFGEMLEGFKELFPKDIPYGLPPSRGIEHHIDFSLGVTLPNRLAYRENPKESKEIQQVGKLAEKGWVRESMSLCAFLMILVPKKDGSWCMYMNYRHINTITIRYRKPINLRSGYHQIRVREKNEWKIAFKTKFGLYE</sequence>
<evidence type="ECO:0000313" key="3">
    <source>
        <dbReference type="Proteomes" id="UP000257109"/>
    </source>
</evidence>